<dbReference type="EMBL" id="JAACJS010000012">
    <property type="protein sequence ID" value="NCI50086.1"/>
    <property type="molecule type" value="Genomic_DNA"/>
</dbReference>
<feature type="chain" id="PRO_5045538889" evidence="1">
    <location>
        <begin position="20"/>
        <end position="633"/>
    </location>
</feature>
<comment type="caution">
    <text evidence="2">The sequence shown here is derived from an EMBL/GenBank/DDBJ whole genome shotgun (WGS) entry which is preliminary data.</text>
</comment>
<keyword evidence="1" id="KW-0732">Signal</keyword>
<dbReference type="NCBIfam" id="TIGR04131">
    <property type="entry name" value="Bac_Flav_CTERM"/>
    <property type="match status" value="1"/>
</dbReference>
<accession>A0ABW9ZSK0</accession>
<evidence type="ECO:0000313" key="2">
    <source>
        <dbReference type="EMBL" id="NCI50086.1"/>
    </source>
</evidence>
<reference evidence="2 3" key="1">
    <citation type="submission" date="2020-01" db="EMBL/GenBank/DDBJ databases">
        <title>Genome analysis.</title>
        <authorList>
            <person name="Wu S."/>
            <person name="Wang G."/>
        </authorList>
    </citation>
    <scope>NUCLEOTIDE SEQUENCE [LARGE SCALE GENOMIC DNA]</scope>
    <source>
        <strain evidence="2 3">SYL130</strain>
    </source>
</reference>
<evidence type="ECO:0000256" key="1">
    <source>
        <dbReference type="SAM" id="SignalP"/>
    </source>
</evidence>
<keyword evidence="3" id="KW-1185">Reference proteome</keyword>
<dbReference type="Pfam" id="PF13585">
    <property type="entry name" value="CHU_C"/>
    <property type="match status" value="1"/>
</dbReference>
<dbReference type="Proteomes" id="UP000753802">
    <property type="component" value="Unassembled WGS sequence"/>
</dbReference>
<organism evidence="2 3">
    <name type="scientific">Sediminibacterium roseum</name>
    <dbReference type="NCBI Taxonomy" id="1978412"/>
    <lineage>
        <taxon>Bacteria</taxon>
        <taxon>Pseudomonadati</taxon>
        <taxon>Bacteroidota</taxon>
        <taxon>Chitinophagia</taxon>
        <taxon>Chitinophagales</taxon>
        <taxon>Chitinophagaceae</taxon>
        <taxon>Sediminibacterium</taxon>
    </lineage>
</organism>
<protein>
    <submittedName>
        <fullName evidence="2">Gliding motility-associated C-terminal domain-containing protein</fullName>
    </submittedName>
</protein>
<sequence length="633" mass="67945">MRKSGLVIVFLLCSHLLSAQLCSGSLGDPIVNITFGSASGPLKPGVTNLAYTSTACPNDGEYTITKFTSQCFSSSWFTLQNDHTGNQNGQFMLINASVTPNDFYVDTIQGLCSNTTFEFAAWIVNMLSSSSCSNNGIKPNLTFSIETTTGTVLAKYQTGDIPSQVGQWKQYGTYFKTPAGVTAVVLRLTNNAPGGCGNDLAIDDITFRPCGPTVQLTVRNDPKTTIAFCDDNNSFSMDASTGNGFSGSTIQWQLSTDSGRTWKDIAGAQTTSYTRLATPPGYYQYRLVTAETANFPNIPCRVASNVISVLVREKPVYALRKAIGCTTKNLTIETANGVGYTFRWRGPNGFTSTVYNPVVPNVRYIDSGLYLVDVRFAECTGTDSVYVNVFPGVTASVNRDTMICEGQPLALSATGGSIYSWTPATGLTNPGINNPFASPATETVYKVYVSEPTGCRDSASVTVSVWNNPVITAGPDKTLYSGGRVVLDGRLSGNWNSFTWSPATAMTGANTLSPTVSPTDTVTYRLSALPGMGCPPVWDDVFVFVYKNLEVPNAFSPNGDGINDVWFVKGLDTYPESTVRIFNRSGATVYEAKGGAAWDGTYKGQPVPIATYYYVIDLHVGQPPVSGSIVVIR</sequence>
<feature type="signal peptide" evidence="1">
    <location>
        <begin position="1"/>
        <end position="19"/>
    </location>
</feature>
<evidence type="ECO:0000313" key="3">
    <source>
        <dbReference type="Proteomes" id="UP000753802"/>
    </source>
</evidence>
<gene>
    <name evidence="2" type="ORF">GWC95_09140</name>
</gene>
<dbReference type="RefSeq" id="WP_161818398.1">
    <property type="nucleotide sequence ID" value="NZ_JAACJS010000012.1"/>
</dbReference>
<proteinExistence type="predicted"/>
<name>A0ABW9ZSK0_9BACT</name>
<dbReference type="InterPro" id="IPR026341">
    <property type="entry name" value="T9SS_type_B"/>
</dbReference>
<dbReference type="InterPro" id="IPR013783">
    <property type="entry name" value="Ig-like_fold"/>
</dbReference>
<dbReference type="Gene3D" id="2.60.40.10">
    <property type="entry name" value="Immunoglobulins"/>
    <property type="match status" value="1"/>
</dbReference>